<dbReference type="Gene3D" id="3.40.50.10190">
    <property type="entry name" value="BRCT domain"/>
    <property type="match status" value="2"/>
</dbReference>
<dbReference type="InterPro" id="IPR001357">
    <property type="entry name" value="BRCT_dom"/>
</dbReference>
<dbReference type="InterPro" id="IPR036420">
    <property type="entry name" value="BRCT_dom_sf"/>
</dbReference>
<organism evidence="3 4">
    <name type="scientific">Biomphalaria glabrata</name>
    <name type="common">Bloodfluke planorb</name>
    <name type="synonym">Freshwater snail</name>
    <dbReference type="NCBI Taxonomy" id="6526"/>
    <lineage>
        <taxon>Eukaryota</taxon>
        <taxon>Metazoa</taxon>
        <taxon>Spiralia</taxon>
        <taxon>Lophotrochozoa</taxon>
        <taxon>Mollusca</taxon>
        <taxon>Gastropoda</taxon>
        <taxon>Heterobranchia</taxon>
        <taxon>Euthyneura</taxon>
        <taxon>Panpulmonata</taxon>
        <taxon>Hygrophila</taxon>
        <taxon>Lymnaeoidea</taxon>
        <taxon>Planorbidae</taxon>
        <taxon>Biomphalaria</taxon>
    </lineage>
</organism>
<evidence type="ECO:0000313" key="4">
    <source>
        <dbReference type="Proteomes" id="UP000076420"/>
    </source>
</evidence>
<dbReference type="CDD" id="cd17711">
    <property type="entry name" value="BRCT_PAXIP1_rpt3"/>
    <property type="match status" value="1"/>
</dbReference>
<gene>
    <name evidence="3" type="primary">106052330</name>
</gene>
<evidence type="ECO:0000313" key="3">
    <source>
        <dbReference type="EnsemblMetazoa" id="BGLB039654-PA"/>
    </source>
</evidence>
<dbReference type="Pfam" id="PF00533">
    <property type="entry name" value="BRCT"/>
    <property type="match status" value="1"/>
</dbReference>
<sequence length="412" mass="44931">MVSIVIADSTTSDDYSEAKELFELPIVSSEWVILSAKCKKQLKKEIFFLEGKLFSGIVACPSELDSEDVLAIWGMLIYHGARCQSDLDETVTHLITSSTSSPFTCFSELGLLKGTNNQPILSLTTVRLESPRPDTPSAKEALARKISSRISSKSSSEPTTPERLSVPLQPVNSPGSSSASRVLPPIPPVGMQPRMDQSNIRNTLRNITNRAVAPASSVPVRSTMPQQGPKMNPLVAIPTMPSQTRPPPPEYPFPPKPIAAPLPIPQHQPPAVPLPSAPPPATSGPQPQPPPPGPLYHGHDPKENVPPDLCLLGCVFCIVDYQNIIGLEEVAAWKKVIEQYGGQVETSYCNRVSHVLCANQKSDVFKMALKEGKRVVTAFWLNDCLLQKKMVPPWQALHLPLSFHSEKPGFNQ</sequence>
<dbReference type="AlphaFoldDB" id="A0A2C9M860"/>
<protein>
    <recommendedName>
        <fullName evidence="2">BRCT domain-containing protein</fullName>
    </recommendedName>
</protein>
<name>A0A2C9M860_BIOGL</name>
<dbReference type="PANTHER" id="PTHR47667">
    <property type="entry name" value="REGULATOR OF TY1 TRANSPOSITION PROTEIN 107"/>
    <property type="match status" value="1"/>
</dbReference>
<dbReference type="Proteomes" id="UP000076420">
    <property type="component" value="Unassembled WGS sequence"/>
</dbReference>
<dbReference type="OrthoDB" id="342264at2759"/>
<dbReference type="SUPFAM" id="SSF52113">
    <property type="entry name" value="BRCT domain"/>
    <property type="match status" value="2"/>
</dbReference>
<feature type="compositionally biased region" description="Pro residues" evidence="1">
    <location>
        <begin position="244"/>
        <end position="294"/>
    </location>
</feature>
<dbReference type="InterPro" id="IPR053036">
    <property type="entry name" value="CellCycle_DNARepair_Reg"/>
</dbReference>
<feature type="domain" description="BRCT" evidence="2">
    <location>
        <begin position="1"/>
        <end position="49"/>
    </location>
</feature>
<dbReference type="PROSITE" id="PS50172">
    <property type="entry name" value="BRCT"/>
    <property type="match status" value="2"/>
</dbReference>
<feature type="compositionally biased region" description="Polar residues" evidence="1">
    <location>
        <begin position="170"/>
        <end position="180"/>
    </location>
</feature>
<dbReference type="EnsemblMetazoa" id="BGLB039654-RA">
    <property type="protein sequence ID" value="BGLB039654-PA"/>
    <property type="gene ID" value="BGLB039654"/>
</dbReference>
<dbReference type="PANTHER" id="PTHR47667:SF1">
    <property type="entry name" value="REGULATOR OF TY1 TRANSPOSITION PROTEIN 107"/>
    <property type="match status" value="1"/>
</dbReference>
<dbReference type="STRING" id="6526.A0A2C9M860"/>
<accession>A0A2C9M860</accession>
<dbReference type="VEuPathDB" id="VectorBase:BGLAX_034122"/>
<reference evidence="3" key="1">
    <citation type="submission" date="2020-05" db="UniProtKB">
        <authorList>
            <consortium name="EnsemblMetazoa"/>
        </authorList>
    </citation>
    <scope>IDENTIFICATION</scope>
    <source>
        <strain evidence="3">BB02</strain>
    </source>
</reference>
<dbReference type="KEGG" id="bgt:106052330"/>
<feature type="domain" description="BRCT" evidence="2">
    <location>
        <begin position="311"/>
        <end position="392"/>
    </location>
</feature>
<dbReference type="Pfam" id="PF12738">
    <property type="entry name" value="PTCB-BRCT"/>
    <property type="match status" value="1"/>
</dbReference>
<feature type="compositionally biased region" description="Low complexity" evidence="1">
    <location>
        <begin position="144"/>
        <end position="156"/>
    </location>
</feature>
<dbReference type="VEuPathDB" id="VectorBase:BGLB039654"/>
<proteinExistence type="predicted"/>
<dbReference type="SMART" id="SM00292">
    <property type="entry name" value="BRCT"/>
    <property type="match status" value="2"/>
</dbReference>
<evidence type="ECO:0000256" key="1">
    <source>
        <dbReference type="SAM" id="MobiDB-lite"/>
    </source>
</evidence>
<feature type="region of interest" description="Disordered" evidence="1">
    <location>
        <begin position="241"/>
        <end position="301"/>
    </location>
</feature>
<feature type="region of interest" description="Disordered" evidence="1">
    <location>
        <begin position="129"/>
        <end position="194"/>
    </location>
</feature>
<evidence type="ECO:0000259" key="2">
    <source>
        <dbReference type="PROSITE" id="PS50172"/>
    </source>
</evidence>